<comment type="caution">
    <text evidence="7">The sequence shown here is derived from an EMBL/GenBank/DDBJ whole genome shotgun (WGS) entry which is preliminary data.</text>
</comment>
<dbReference type="GO" id="GO:0004553">
    <property type="term" value="F:hydrolase activity, hydrolyzing O-glycosyl compounds"/>
    <property type="evidence" value="ECO:0007669"/>
    <property type="project" value="InterPro"/>
</dbReference>
<dbReference type="SUPFAM" id="SSF51445">
    <property type="entry name" value="(Trans)glycosidases"/>
    <property type="match status" value="1"/>
</dbReference>
<dbReference type="GO" id="GO:0005975">
    <property type="term" value="P:carbohydrate metabolic process"/>
    <property type="evidence" value="ECO:0007669"/>
    <property type="project" value="InterPro"/>
</dbReference>
<keyword evidence="2 3" id="KW-0326">Glycosidase</keyword>
<accession>A0A2I0K063</accession>
<evidence type="ECO:0000313" key="7">
    <source>
        <dbReference type="EMBL" id="PKI61954.1"/>
    </source>
</evidence>
<dbReference type="InterPro" id="IPR001579">
    <property type="entry name" value="Glyco_hydro_18_chit_AS"/>
</dbReference>
<dbReference type="Gene3D" id="3.20.20.80">
    <property type="entry name" value="Glycosidases"/>
    <property type="match status" value="1"/>
</dbReference>
<name>A0A2I0K063_PUNGR</name>
<dbReference type="InterPro" id="IPR017853">
    <property type="entry name" value="GH"/>
</dbReference>
<dbReference type="STRING" id="22663.A0A2I0K063"/>
<comment type="similarity">
    <text evidence="4">Belongs to the glycosyl hydrolase 18 family.</text>
</comment>
<dbReference type="PRINTS" id="PR00551">
    <property type="entry name" value="2SGLOBULIN"/>
</dbReference>
<evidence type="ECO:0000256" key="5">
    <source>
        <dbReference type="SAM" id="MobiDB-lite"/>
    </source>
</evidence>
<proteinExistence type="inferred from homology"/>
<dbReference type="Pfam" id="PF00704">
    <property type="entry name" value="Glyco_hydro_18"/>
    <property type="match status" value="1"/>
</dbReference>
<dbReference type="PROSITE" id="PS01095">
    <property type="entry name" value="GH18_1"/>
    <property type="match status" value="1"/>
</dbReference>
<evidence type="ECO:0000256" key="3">
    <source>
        <dbReference type="RuleBase" id="RU000489"/>
    </source>
</evidence>
<keyword evidence="8" id="KW-1185">Reference proteome</keyword>
<dbReference type="AlphaFoldDB" id="A0A2I0K063"/>
<dbReference type="PANTHER" id="PTHR46476:SF8">
    <property type="entry name" value="CHITINASE 2-LIKE"/>
    <property type="match status" value="1"/>
</dbReference>
<feature type="compositionally biased region" description="Basic and acidic residues" evidence="5">
    <location>
        <begin position="251"/>
        <end position="261"/>
    </location>
</feature>
<evidence type="ECO:0000256" key="4">
    <source>
        <dbReference type="RuleBase" id="RU004453"/>
    </source>
</evidence>
<evidence type="ECO:0000313" key="8">
    <source>
        <dbReference type="Proteomes" id="UP000233551"/>
    </source>
</evidence>
<dbReference type="PANTHER" id="PTHR46476">
    <property type="entry name" value="CHITINASE 2-LIKE"/>
    <property type="match status" value="1"/>
</dbReference>
<feature type="domain" description="GH18" evidence="6">
    <location>
        <begin position="90"/>
        <end position="188"/>
    </location>
</feature>
<evidence type="ECO:0000256" key="1">
    <source>
        <dbReference type="ARBA" id="ARBA00022801"/>
    </source>
</evidence>
<gene>
    <name evidence="7" type="ORF">CRG98_017680</name>
</gene>
<dbReference type="InterPro" id="IPR001223">
    <property type="entry name" value="Glyco_hydro18_cat"/>
</dbReference>
<evidence type="ECO:0000256" key="2">
    <source>
        <dbReference type="ARBA" id="ARBA00023295"/>
    </source>
</evidence>
<sequence>MAFGFCWGVGRDVGGCPSGAIEIPFHMTVGQESQSKPNKNVGTATRQEGAKLAPKILAAANSKLFREYIGVESGTVRLSDLPINSEVEFHVILSFAIDYTTSNNPSPTDGKFNVFWGTSHLSHSNISSMKQKHPNVKFAVILGGDSVAGCYAYLAPKSTKSWVTNAVSSITRMVREFDLDGVDIDYEHFKASPVVFAECIGQLITLLKKDKVPHGSVPLTLSRLDQRSSGLRRERRSNTRGGIFFPRTEADTHHCQKDRARSPQHTPQVGQRRWVGLFRRSIPERSGFSLQQVLGVRDRMALEINGGGRAAPGRVGGKPRRGNANGAWGCRSMKCGREFGHETKARDLRPDLIHGLTLGLLFIFREEDEQWPF</sequence>
<dbReference type="Proteomes" id="UP000233551">
    <property type="component" value="Unassembled WGS sequence"/>
</dbReference>
<dbReference type="EMBL" id="PGOL01000993">
    <property type="protein sequence ID" value="PKI61954.1"/>
    <property type="molecule type" value="Genomic_DNA"/>
</dbReference>
<protein>
    <recommendedName>
        <fullName evidence="6">GH18 domain-containing protein</fullName>
    </recommendedName>
</protein>
<feature type="region of interest" description="Disordered" evidence="5">
    <location>
        <begin position="251"/>
        <end position="270"/>
    </location>
</feature>
<keyword evidence="1 3" id="KW-0378">Hydrolase</keyword>
<evidence type="ECO:0000259" key="6">
    <source>
        <dbReference type="Pfam" id="PF00704"/>
    </source>
</evidence>
<dbReference type="InterPro" id="IPR000677">
    <property type="entry name" value="Chitinase-like"/>
</dbReference>
<organism evidence="7 8">
    <name type="scientific">Punica granatum</name>
    <name type="common">Pomegranate</name>
    <dbReference type="NCBI Taxonomy" id="22663"/>
    <lineage>
        <taxon>Eukaryota</taxon>
        <taxon>Viridiplantae</taxon>
        <taxon>Streptophyta</taxon>
        <taxon>Embryophyta</taxon>
        <taxon>Tracheophyta</taxon>
        <taxon>Spermatophyta</taxon>
        <taxon>Magnoliopsida</taxon>
        <taxon>eudicotyledons</taxon>
        <taxon>Gunneridae</taxon>
        <taxon>Pentapetalae</taxon>
        <taxon>rosids</taxon>
        <taxon>malvids</taxon>
        <taxon>Myrtales</taxon>
        <taxon>Lythraceae</taxon>
        <taxon>Punica</taxon>
    </lineage>
</organism>
<reference evidence="7 8" key="1">
    <citation type="submission" date="2017-11" db="EMBL/GenBank/DDBJ databases">
        <title>De-novo sequencing of pomegranate (Punica granatum L.) genome.</title>
        <authorList>
            <person name="Akparov Z."/>
            <person name="Amiraslanov A."/>
            <person name="Hajiyeva S."/>
            <person name="Abbasov M."/>
            <person name="Kaur K."/>
            <person name="Hamwieh A."/>
            <person name="Solovyev V."/>
            <person name="Salamov A."/>
            <person name="Braich B."/>
            <person name="Kosarev P."/>
            <person name="Mahmoud A."/>
            <person name="Hajiyev E."/>
            <person name="Babayeva S."/>
            <person name="Izzatullayeva V."/>
            <person name="Mammadov A."/>
            <person name="Mammadov A."/>
            <person name="Sharifova S."/>
            <person name="Ojaghi J."/>
            <person name="Eynullazada K."/>
            <person name="Bayramov B."/>
            <person name="Abdulazimova A."/>
            <person name="Shahmuradov I."/>
        </authorList>
    </citation>
    <scope>NUCLEOTIDE SEQUENCE [LARGE SCALE GENOMIC DNA]</scope>
    <source>
        <strain evidence="8">cv. AG2017</strain>
        <tissue evidence="7">Leaf</tissue>
    </source>
</reference>